<dbReference type="InterPro" id="IPR014352">
    <property type="entry name" value="FERM/acyl-CoA-bd_prot_sf"/>
</dbReference>
<dbReference type="InterPro" id="IPR001753">
    <property type="entry name" value="Enoyl-CoA_hydra/iso"/>
</dbReference>
<organism evidence="6 7">
    <name type="scientific">Aplysia californica</name>
    <name type="common">California sea hare</name>
    <dbReference type="NCBI Taxonomy" id="6500"/>
    <lineage>
        <taxon>Eukaryota</taxon>
        <taxon>Metazoa</taxon>
        <taxon>Spiralia</taxon>
        <taxon>Lophotrochozoa</taxon>
        <taxon>Mollusca</taxon>
        <taxon>Gastropoda</taxon>
        <taxon>Heterobranchia</taxon>
        <taxon>Euthyneura</taxon>
        <taxon>Tectipleura</taxon>
        <taxon>Aplysiida</taxon>
        <taxon>Aplysioidea</taxon>
        <taxon>Aplysiidae</taxon>
        <taxon>Aplysia</taxon>
    </lineage>
</organism>
<dbReference type="CDD" id="cd00435">
    <property type="entry name" value="ACBP"/>
    <property type="match status" value="1"/>
</dbReference>
<keyword evidence="3 7" id="KW-0413">Isomerase</keyword>
<dbReference type="InterPro" id="IPR022408">
    <property type="entry name" value="Acyl-CoA-binding_prot_CS"/>
</dbReference>
<evidence type="ECO:0000256" key="2">
    <source>
        <dbReference type="ARBA" id="ARBA00023140"/>
    </source>
</evidence>
<proteinExistence type="predicted"/>
<dbReference type="InterPro" id="IPR035984">
    <property type="entry name" value="Acyl-CoA-binding_sf"/>
</dbReference>
<dbReference type="PANTHER" id="PTHR43684:SF1">
    <property type="entry name" value="ENOYL-COA DELTA ISOMERASE 2"/>
    <property type="match status" value="1"/>
</dbReference>
<comment type="subcellular location">
    <subcellularLocation>
        <location evidence="1">Peroxisome</location>
    </subcellularLocation>
</comment>
<evidence type="ECO:0000313" key="6">
    <source>
        <dbReference type="Proteomes" id="UP000694888"/>
    </source>
</evidence>
<dbReference type="PROSITE" id="PS00880">
    <property type="entry name" value="ACB_1"/>
    <property type="match status" value="1"/>
</dbReference>
<dbReference type="InterPro" id="IPR014748">
    <property type="entry name" value="Enoyl-CoA_hydra_C"/>
</dbReference>
<dbReference type="Gene3D" id="3.90.226.10">
    <property type="entry name" value="2-enoyl-CoA Hydratase, Chain A, domain 1"/>
    <property type="match status" value="1"/>
</dbReference>
<accession>A0ABM0JXZ1</accession>
<evidence type="ECO:0000259" key="5">
    <source>
        <dbReference type="PROSITE" id="PS51228"/>
    </source>
</evidence>
<sequence length="592" mass="66623">MSSKTAKYREKMKREDPEKWAAYREKQRKDAKERRDAKKLKWETQPHTKDMVAEKKREQENARLRWRRLQERRRGEGSGVLKIEQSSPTHNGCPEKRPKEMTEEERRAHRGELRRQSRARQTPQKKRWAKVKNAEYQRKYNERQRELKGLHAARPSSRPAPSPPPLSPTSGSPLPSISPGLPFPSTSPCLPLPPTPSLLSHGPSRLFDALDLWRISWNVGVKQLSGRCFHASAVCARPAHDAKFEGAKERLNTLSEAPGNDVKLKMYALFKQATKGKNTTPKPGMMDIVGKAKWSAWSELGDMSQDDAQLAYISIVDELLGAEAESAAAAEDAGPGVQYEGLKIIREGKIFKIQLNRPKKYNALTHDMYRGIAAALAEAAEDKACSVAVLTGAGDYYCSGNDLSNFTNVTPDQIPKMAKDARYILIDFVRAFIDFPKPLISLVNGPAVGISVTTLGLCDAVYCSDKATFQTPFSNLGQSPEACSSYTFPKIMGPAKANELLIFNKKINAQEAFDRNLVSEVIPHDKFQEETAKRIEQYSKFPPQSMRLSKVLNRSSELETLRRVNEAEAELLEERWQSQECMNAIMAFFARK</sequence>
<dbReference type="Pfam" id="PF00378">
    <property type="entry name" value="ECH_1"/>
    <property type="match status" value="1"/>
</dbReference>
<gene>
    <name evidence="7" type="primary">LOC101850899</name>
</gene>
<feature type="compositionally biased region" description="Low complexity" evidence="4">
    <location>
        <begin position="168"/>
        <end position="188"/>
    </location>
</feature>
<dbReference type="Gene3D" id="1.10.12.10">
    <property type="entry name" value="Lyase 2-enoyl-coa Hydratase, Chain A, domain 2"/>
    <property type="match status" value="1"/>
</dbReference>
<dbReference type="InterPro" id="IPR029045">
    <property type="entry name" value="ClpP/crotonase-like_dom_sf"/>
</dbReference>
<dbReference type="PANTHER" id="PTHR43684">
    <property type="match status" value="1"/>
</dbReference>
<dbReference type="PROSITE" id="PS51228">
    <property type="entry name" value="ACB_2"/>
    <property type="match status" value="1"/>
</dbReference>
<evidence type="ECO:0000256" key="4">
    <source>
        <dbReference type="SAM" id="MobiDB-lite"/>
    </source>
</evidence>
<feature type="region of interest" description="Disordered" evidence="4">
    <location>
        <begin position="1"/>
        <end position="188"/>
    </location>
</feature>
<dbReference type="GeneID" id="101850899"/>
<evidence type="ECO:0000256" key="1">
    <source>
        <dbReference type="ARBA" id="ARBA00004275"/>
    </source>
</evidence>
<dbReference type="InterPro" id="IPR000582">
    <property type="entry name" value="Acyl-CoA-binding_protein"/>
</dbReference>
<feature type="compositionally biased region" description="Basic and acidic residues" evidence="4">
    <location>
        <begin position="7"/>
        <end position="76"/>
    </location>
</feature>
<keyword evidence="2" id="KW-0576">Peroxisome</keyword>
<keyword evidence="6" id="KW-1185">Reference proteome</keyword>
<feature type="compositionally biased region" description="Pro residues" evidence="4">
    <location>
        <begin position="158"/>
        <end position="167"/>
    </location>
</feature>
<dbReference type="InterPro" id="IPR051053">
    <property type="entry name" value="ECH/Chromodomain_protein"/>
</dbReference>
<dbReference type="Pfam" id="PF00887">
    <property type="entry name" value="ACBP"/>
    <property type="match status" value="1"/>
</dbReference>
<dbReference type="Gene3D" id="1.20.80.10">
    <property type="match status" value="1"/>
</dbReference>
<dbReference type="RefSeq" id="XP_005104180.1">
    <property type="nucleotide sequence ID" value="XM_005104123.3"/>
</dbReference>
<protein>
    <submittedName>
        <fullName evidence="7">Enoyl-CoA delta isomerase 2 isoform X1</fullName>
    </submittedName>
</protein>
<name>A0ABM0JXZ1_APLCA</name>
<dbReference type="GO" id="GO:0016853">
    <property type="term" value="F:isomerase activity"/>
    <property type="evidence" value="ECO:0007669"/>
    <property type="project" value="UniProtKB-KW"/>
</dbReference>
<evidence type="ECO:0000256" key="3">
    <source>
        <dbReference type="ARBA" id="ARBA00023235"/>
    </source>
</evidence>
<dbReference type="SUPFAM" id="SSF52096">
    <property type="entry name" value="ClpP/crotonase"/>
    <property type="match status" value="1"/>
</dbReference>
<evidence type="ECO:0000313" key="7">
    <source>
        <dbReference type="RefSeq" id="XP_005104180.1"/>
    </source>
</evidence>
<reference evidence="7" key="1">
    <citation type="submission" date="2025-08" db="UniProtKB">
        <authorList>
            <consortium name="RefSeq"/>
        </authorList>
    </citation>
    <scope>IDENTIFICATION</scope>
</reference>
<dbReference type="SUPFAM" id="SSF47027">
    <property type="entry name" value="Acyl-CoA binding protein"/>
    <property type="match status" value="1"/>
</dbReference>
<dbReference type="PRINTS" id="PR00689">
    <property type="entry name" value="ACOABINDINGP"/>
</dbReference>
<feature type="compositionally biased region" description="Basic and acidic residues" evidence="4">
    <location>
        <begin position="132"/>
        <end position="149"/>
    </location>
</feature>
<dbReference type="CDD" id="cd06558">
    <property type="entry name" value="crotonase-like"/>
    <property type="match status" value="1"/>
</dbReference>
<feature type="domain" description="ACB" evidence="5">
    <location>
        <begin position="240"/>
        <end position="325"/>
    </location>
</feature>
<feature type="compositionally biased region" description="Basic and acidic residues" evidence="4">
    <location>
        <begin position="93"/>
        <end position="115"/>
    </location>
</feature>
<dbReference type="Proteomes" id="UP000694888">
    <property type="component" value="Unplaced"/>
</dbReference>